<dbReference type="Gene3D" id="3.10.10.10">
    <property type="entry name" value="HIV Type 1 Reverse Transcriptase, subunit A, domain 1"/>
    <property type="match status" value="1"/>
</dbReference>
<evidence type="ECO:0000313" key="1">
    <source>
        <dbReference type="EMBL" id="GJT43239.1"/>
    </source>
</evidence>
<dbReference type="InterPro" id="IPR053134">
    <property type="entry name" value="RNA-dir_DNA_polymerase"/>
</dbReference>
<proteinExistence type="predicted"/>
<gene>
    <name evidence="1" type="ORF">Tco_0951954</name>
</gene>
<sequence>MVNLFPNDDANALVPNFNIEFVPNPVSRAPYRLAPSEMKELSEQIEGIVRERIHSPELVTLGSSGSSVYSKIDLRSGYHQLRVREEDIPITAFWSNQCTSSVHGFDEPCL</sequence>
<dbReference type="Gene3D" id="3.30.70.270">
    <property type="match status" value="1"/>
</dbReference>
<evidence type="ECO:0000313" key="2">
    <source>
        <dbReference type="Proteomes" id="UP001151760"/>
    </source>
</evidence>
<dbReference type="PANTHER" id="PTHR24559:SF427">
    <property type="entry name" value="RNA-DIRECTED DNA POLYMERASE"/>
    <property type="match status" value="1"/>
</dbReference>
<comment type="caution">
    <text evidence="1">The sequence shown here is derived from an EMBL/GenBank/DDBJ whole genome shotgun (WGS) entry which is preliminary data.</text>
</comment>
<reference evidence="1" key="2">
    <citation type="submission" date="2022-01" db="EMBL/GenBank/DDBJ databases">
        <authorList>
            <person name="Yamashiro T."/>
            <person name="Shiraishi A."/>
            <person name="Satake H."/>
            <person name="Nakayama K."/>
        </authorList>
    </citation>
    <scope>NUCLEOTIDE SEQUENCE</scope>
</reference>
<protein>
    <recommendedName>
        <fullName evidence="3">Reverse transcriptase domain-containing protein</fullName>
    </recommendedName>
</protein>
<evidence type="ECO:0008006" key="3">
    <source>
        <dbReference type="Google" id="ProtNLM"/>
    </source>
</evidence>
<dbReference type="SUPFAM" id="SSF56672">
    <property type="entry name" value="DNA/RNA polymerases"/>
    <property type="match status" value="1"/>
</dbReference>
<dbReference type="EMBL" id="BQNB010015712">
    <property type="protein sequence ID" value="GJT43239.1"/>
    <property type="molecule type" value="Genomic_DNA"/>
</dbReference>
<accession>A0ABQ5E2D9</accession>
<dbReference type="PANTHER" id="PTHR24559">
    <property type="entry name" value="TRANSPOSON TY3-I GAG-POL POLYPROTEIN"/>
    <property type="match status" value="1"/>
</dbReference>
<organism evidence="1 2">
    <name type="scientific">Tanacetum coccineum</name>
    <dbReference type="NCBI Taxonomy" id="301880"/>
    <lineage>
        <taxon>Eukaryota</taxon>
        <taxon>Viridiplantae</taxon>
        <taxon>Streptophyta</taxon>
        <taxon>Embryophyta</taxon>
        <taxon>Tracheophyta</taxon>
        <taxon>Spermatophyta</taxon>
        <taxon>Magnoliopsida</taxon>
        <taxon>eudicotyledons</taxon>
        <taxon>Gunneridae</taxon>
        <taxon>Pentapetalae</taxon>
        <taxon>asterids</taxon>
        <taxon>campanulids</taxon>
        <taxon>Asterales</taxon>
        <taxon>Asteraceae</taxon>
        <taxon>Asteroideae</taxon>
        <taxon>Anthemideae</taxon>
        <taxon>Anthemidinae</taxon>
        <taxon>Tanacetum</taxon>
    </lineage>
</organism>
<reference evidence="1" key="1">
    <citation type="journal article" date="2022" name="Int. J. Mol. Sci.">
        <title>Draft Genome of Tanacetum Coccineum: Genomic Comparison of Closely Related Tanacetum-Family Plants.</title>
        <authorList>
            <person name="Yamashiro T."/>
            <person name="Shiraishi A."/>
            <person name="Nakayama K."/>
            <person name="Satake H."/>
        </authorList>
    </citation>
    <scope>NUCLEOTIDE SEQUENCE</scope>
</reference>
<dbReference type="InterPro" id="IPR043502">
    <property type="entry name" value="DNA/RNA_pol_sf"/>
</dbReference>
<keyword evidence="2" id="KW-1185">Reference proteome</keyword>
<dbReference type="Proteomes" id="UP001151760">
    <property type="component" value="Unassembled WGS sequence"/>
</dbReference>
<name>A0ABQ5E2D9_9ASTR</name>
<dbReference type="InterPro" id="IPR043128">
    <property type="entry name" value="Rev_trsase/Diguanyl_cyclase"/>
</dbReference>